<dbReference type="AlphaFoldDB" id="A0A1C7NZC9"/>
<gene>
    <name evidence="1" type="ORF">ADU59_17045</name>
</gene>
<protein>
    <submittedName>
        <fullName evidence="1">Uncharacterized protein</fullName>
    </submittedName>
</protein>
<reference evidence="1 2" key="1">
    <citation type="journal article" date="2016" name="Syst. Appl. Microbiol.">
        <title>Pararhizobium polonicum sp. nov. isolated from tumors on stone fruit rootstocks.</title>
        <authorList>
            <person name="Pulawska J."/>
            <person name="Kuzmanovic N."/>
            <person name="Willems A."/>
            <person name="Pothier J.F."/>
        </authorList>
    </citation>
    <scope>NUCLEOTIDE SEQUENCE [LARGE SCALE GENOMIC DNA]</scope>
    <source>
        <strain evidence="1 2">F5.1</strain>
    </source>
</reference>
<keyword evidence="2" id="KW-1185">Reference proteome</keyword>
<dbReference type="Proteomes" id="UP000093111">
    <property type="component" value="Unassembled WGS sequence"/>
</dbReference>
<proteinExistence type="predicted"/>
<dbReference type="EMBL" id="LGLV01000010">
    <property type="protein sequence ID" value="OBZ94375.1"/>
    <property type="molecule type" value="Genomic_DNA"/>
</dbReference>
<evidence type="ECO:0000313" key="2">
    <source>
        <dbReference type="Proteomes" id="UP000093111"/>
    </source>
</evidence>
<comment type="caution">
    <text evidence="1">The sequence shown here is derived from an EMBL/GenBank/DDBJ whole genome shotgun (WGS) entry which is preliminary data.</text>
</comment>
<organism evidence="1 2">
    <name type="scientific">Pararhizobium polonicum</name>
    <dbReference type="NCBI Taxonomy" id="1612624"/>
    <lineage>
        <taxon>Bacteria</taxon>
        <taxon>Pseudomonadati</taxon>
        <taxon>Pseudomonadota</taxon>
        <taxon>Alphaproteobacteria</taxon>
        <taxon>Hyphomicrobiales</taxon>
        <taxon>Rhizobiaceae</taxon>
        <taxon>Rhizobium/Agrobacterium group</taxon>
        <taxon>Pararhizobium</taxon>
    </lineage>
</organism>
<name>A0A1C7NZC9_9HYPH</name>
<evidence type="ECO:0000313" key="1">
    <source>
        <dbReference type="EMBL" id="OBZ94375.1"/>
    </source>
</evidence>
<sequence length="69" mass="7762">MYPASPLIRPVGHLLPVHREKDPRQTLLSSLPACGERVRGRVTASDIEMVIPTWPDYCRHPIPFFVALG</sequence>
<dbReference type="STRING" id="1612624.ADU59_17045"/>
<accession>A0A1C7NZC9</accession>